<dbReference type="InterPro" id="IPR051319">
    <property type="entry name" value="Oligoribo/pAp-PDE_c-di-AMP_PDE"/>
</dbReference>
<dbReference type="PANTHER" id="PTHR47618">
    <property type="entry name" value="BIFUNCTIONAL OLIGORIBONUCLEASE AND PAP PHOSPHATASE NRNA"/>
    <property type="match status" value="1"/>
</dbReference>
<name>A0A212JGB8_9DELT</name>
<dbReference type="InterPro" id="IPR038763">
    <property type="entry name" value="DHH_sf"/>
</dbReference>
<organism evidence="3">
    <name type="scientific">uncultured delta proteobacterium</name>
    <dbReference type="NCBI Taxonomy" id="34034"/>
    <lineage>
        <taxon>Bacteria</taxon>
        <taxon>Deltaproteobacteria</taxon>
        <taxon>environmental samples</taxon>
    </lineage>
</organism>
<dbReference type="InterPro" id="IPR001667">
    <property type="entry name" value="DDH_dom"/>
</dbReference>
<dbReference type="Gene3D" id="3.90.1640.10">
    <property type="entry name" value="inorganic pyrophosphatase (n-terminal core)"/>
    <property type="match status" value="1"/>
</dbReference>
<dbReference type="PANTHER" id="PTHR47618:SF1">
    <property type="entry name" value="BIFUNCTIONAL OLIGORIBONUCLEASE AND PAP PHOSPHATASE NRNA"/>
    <property type="match status" value="1"/>
</dbReference>
<dbReference type="Pfam" id="PF01368">
    <property type="entry name" value="DHH"/>
    <property type="match status" value="1"/>
</dbReference>
<feature type="domain" description="DDH" evidence="1">
    <location>
        <begin position="24"/>
        <end position="172"/>
    </location>
</feature>
<dbReference type="InterPro" id="IPR003156">
    <property type="entry name" value="DHHA1_dom"/>
</dbReference>
<evidence type="ECO:0000259" key="1">
    <source>
        <dbReference type="Pfam" id="PF01368"/>
    </source>
</evidence>
<reference evidence="3" key="1">
    <citation type="submission" date="2016-04" db="EMBL/GenBank/DDBJ databases">
        <authorList>
            <person name="Evans L.H."/>
            <person name="Alamgir A."/>
            <person name="Owens N."/>
            <person name="Weber N.D."/>
            <person name="Virtaneva K."/>
            <person name="Barbian K."/>
            <person name="Babar A."/>
            <person name="Rosenke K."/>
        </authorList>
    </citation>
    <scope>NUCLEOTIDE SEQUENCE</scope>
    <source>
        <strain evidence="3">86</strain>
    </source>
</reference>
<feature type="domain" description="DHHA1" evidence="2">
    <location>
        <begin position="234"/>
        <end position="330"/>
    </location>
</feature>
<protein>
    <submittedName>
        <fullName evidence="3">Phosphoesterase RecJ domain protein</fullName>
    </submittedName>
</protein>
<sequence length="344" mass="36721">MFEVVSDSLPIQAVARSVSSAGSILAVTHVNPDGDAVGSLVALGHIAASLHIDVRLYCETPIPDNLNWLRPPTPVVASLDELGAWRPDLVVFLDCADGKRAGAAVTGYIERNREETGLNVVCIDHHVANPNFADVNWVDPAMSATGIMVALLAKKLGIPLSGDLGEALCLAIVSDTGSFSYANTTALALDLTAEIVRNGLSMADFTVKYENHWTLNRMHLWGSLMQEVRLLCDGKVVVSVITDEILERHSAPRAYLEGYASWLRRLADTKVVLLARPSRNGSKISLRSMGDVDVQQIAAEFGGGGHKGAAGIDMTEQPRDAAVKVLEGVCRALGEPCCSAKCVL</sequence>
<dbReference type="Gene3D" id="3.10.310.30">
    <property type="match status" value="1"/>
</dbReference>
<dbReference type="GO" id="GO:0003676">
    <property type="term" value="F:nucleic acid binding"/>
    <property type="evidence" value="ECO:0007669"/>
    <property type="project" value="InterPro"/>
</dbReference>
<dbReference type="EMBL" id="FLUQ01000001">
    <property type="protein sequence ID" value="SBV98483.1"/>
    <property type="molecule type" value="Genomic_DNA"/>
</dbReference>
<dbReference type="AlphaFoldDB" id="A0A212JGB8"/>
<proteinExistence type="predicted"/>
<dbReference type="SUPFAM" id="SSF64182">
    <property type="entry name" value="DHH phosphoesterases"/>
    <property type="match status" value="1"/>
</dbReference>
<gene>
    <name evidence="3" type="ORF">KL86DPRO_11397</name>
</gene>
<accession>A0A212JGB8</accession>
<dbReference type="Pfam" id="PF02272">
    <property type="entry name" value="DHHA1"/>
    <property type="match status" value="1"/>
</dbReference>
<evidence type="ECO:0000259" key="2">
    <source>
        <dbReference type="Pfam" id="PF02272"/>
    </source>
</evidence>
<evidence type="ECO:0000313" key="3">
    <source>
        <dbReference type="EMBL" id="SBV98483.1"/>
    </source>
</evidence>